<comment type="similarity">
    <text evidence="1">Belongs to the peptidase S1 family.</text>
</comment>
<dbReference type="PRINTS" id="PR00722">
    <property type="entry name" value="CHYMOTRYPSIN"/>
</dbReference>
<dbReference type="AlphaFoldDB" id="A0A9X1AD54"/>
<sequence>MRLAFVRAAIALLVILSSWLPAAADPTQTGRLPAGVTVPAPLPLGISVIGGTPSDDRKIVGIAFAQDNETRVCSGLYVSARRILTAAHCTCGATNYRVTNEDFDKGKFRSGTFVSRFGNYNCDKHYIPRGDDLALLEITQPLWSTDIATTCPQYSLLPAIEFAAHWFPTPPENISVAGYGFSGSAAQDLGSRQEAVVSLDSVLCATRQARGLSCLPFAEFIAGATPIRGTARDTCGGDSGGPAFFRARGNFIPFGVISRALPVNHRFPDKACGSGGVYTHLGRSDVIAWLKDRGVPDGEPNCGAAAVTE</sequence>
<evidence type="ECO:0000256" key="2">
    <source>
        <dbReference type="ARBA" id="ARBA00023157"/>
    </source>
</evidence>
<dbReference type="Pfam" id="PF00089">
    <property type="entry name" value="Trypsin"/>
    <property type="match status" value="1"/>
</dbReference>
<gene>
    <name evidence="5" type="ORF">J1C56_18195</name>
</gene>
<keyword evidence="6" id="KW-1185">Reference proteome</keyword>
<evidence type="ECO:0000313" key="6">
    <source>
        <dbReference type="Proteomes" id="UP001138921"/>
    </source>
</evidence>
<evidence type="ECO:0000256" key="1">
    <source>
        <dbReference type="ARBA" id="ARBA00007664"/>
    </source>
</evidence>
<feature type="signal peptide" evidence="3">
    <location>
        <begin position="1"/>
        <end position="23"/>
    </location>
</feature>
<name>A0A9X1AD54_9HYPH</name>
<dbReference type="PANTHER" id="PTHR24276:SF98">
    <property type="entry name" value="FI18310P1-RELATED"/>
    <property type="match status" value="1"/>
</dbReference>
<dbReference type="GO" id="GO:0004252">
    <property type="term" value="F:serine-type endopeptidase activity"/>
    <property type="evidence" value="ECO:0007669"/>
    <property type="project" value="InterPro"/>
</dbReference>
<dbReference type="PROSITE" id="PS00134">
    <property type="entry name" value="TRYPSIN_HIS"/>
    <property type="match status" value="1"/>
</dbReference>
<evidence type="ECO:0000313" key="5">
    <source>
        <dbReference type="EMBL" id="MBT1157528.1"/>
    </source>
</evidence>
<dbReference type="InterPro" id="IPR018114">
    <property type="entry name" value="TRYPSIN_HIS"/>
</dbReference>
<dbReference type="InterPro" id="IPR009003">
    <property type="entry name" value="Peptidase_S1_PA"/>
</dbReference>
<accession>A0A9X1AD54</accession>
<dbReference type="SUPFAM" id="SSF50494">
    <property type="entry name" value="Trypsin-like serine proteases"/>
    <property type="match status" value="1"/>
</dbReference>
<feature type="chain" id="PRO_5040867111" evidence="3">
    <location>
        <begin position="24"/>
        <end position="309"/>
    </location>
</feature>
<protein>
    <submittedName>
        <fullName evidence="5">Trypsin-like serine protease</fullName>
    </submittedName>
</protein>
<dbReference type="PROSITE" id="PS50240">
    <property type="entry name" value="TRYPSIN_DOM"/>
    <property type="match status" value="1"/>
</dbReference>
<reference evidence="5" key="2">
    <citation type="submission" date="2021-03" db="EMBL/GenBank/DDBJ databases">
        <authorList>
            <person name="Artuso I."/>
            <person name="Turrini P."/>
            <person name="Pirolo M."/>
            <person name="Lugli G.A."/>
            <person name="Ventura M."/>
            <person name="Visca P."/>
        </authorList>
    </citation>
    <scope>NUCLEOTIDE SEQUENCE</scope>
    <source>
        <strain evidence="5">LMG 26462</strain>
    </source>
</reference>
<keyword evidence="5" id="KW-0645">Protease</keyword>
<comment type="caution">
    <text evidence="5">The sequence shown here is derived from an EMBL/GenBank/DDBJ whole genome shotgun (WGS) entry which is preliminary data.</text>
</comment>
<evidence type="ECO:0000259" key="4">
    <source>
        <dbReference type="PROSITE" id="PS50240"/>
    </source>
</evidence>
<dbReference type="PANTHER" id="PTHR24276">
    <property type="entry name" value="POLYSERASE-RELATED"/>
    <property type="match status" value="1"/>
</dbReference>
<keyword evidence="3" id="KW-0732">Signal</keyword>
<dbReference type="Gene3D" id="2.40.10.10">
    <property type="entry name" value="Trypsin-like serine proteases"/>
    <property type="match status" value="1"/>
</dbReference>
<dbReference type="Proteomes" id="UP001138921">
    <property type="component" value="Unassembled WGS sequence"/>
</dbReference>
<dbReference type="EMBL" id="JAFLWW010000005">
    <property type="protein sequence ID" value="MBT1157528.1"/>
    <property type="molecule type" value="Genomic_DNA"/>
</dbReference>
<evidence type="ECO:0000256" key="3">
    <source>
        <dbReference type="SAM" id="SignalP"/>
    </source>
</evidence>
<dbReference type="InterPro" id="IPR050430">
    <property type="entry name" value="Peptidase_S1"/>
</dbReference>
<dbReference type="SMART" id="SM00020">
    <property type="entry name" value="Tryp_SPc"/>
    <property type="match status" value="1"/>
</dbReference>
<feature type="domain" description="Peptidase S1" evidence="4">
    <location>
        <begin position="48"/>
        <end position="295"/>
    </location>
</feature>
<dbReference type="InterPro" id="IPR001254">
    <property type="entry name" value="Trypsin_dom"/>
</dbReference>
<dbReference type="RefSeq" id="WP_214391476.1">
    <property type="nucleotide sequence ID" value="NZ_JAFLWW010000005.1"/>
</dbReference>
<organism evidence="5 6">
    <name type="scientific">Aminobacter anthyllidis</name>
    <dbReference type="NCBI Taxonomy" id="1035067"/>
    <lineage>
        <taxon>Bacteria</taxon>
        <taxon>Pseudomonadati</taxon>
        <taxon>Pseudomonadota</taxon>
        <taxon>Alphaproteobacteria</taxon>
        <taxon>Hyphomicrobiales</taxon>
        <taxon>Phyllobacteriaceae</taxon>
        <taxon>Aminobacter</taxon>
    </lineage>
</organism>
<reference evidence="5" key="1">
    <citation type="journal article" date="2021" name="Microorganisms">
        <title>Phylogenomic Reconstruction and Metabolic Potential of the Genus Aminobacter.</title>
        <authorList>
            <person name="Artuso I."/>
            <person name="Turrini P."/>
            <person name="Pirolo M."/>
            <person name="Lugli G.A."/>
            <person name="Ventura M."/>
            <person name="Visca P."/>
        </authorList>
    </citation>
    <scope>NUCLEOTIDE SEQUENCE</scope>
    <source>
        <strain evidence="5">LMG 26462</strain>
    </source>
</reference>
<keyword evidence="5" id="KW-0378">Hydrolase</keyword>
<dbReference type="InterPro" id="IPR001314">
    <property type="entry name" value="Peptidase_S1A"/>
</dbReference>
<dbReference type="InterPro" id="IPR043504">
    <property type="entry name" value="Peptidase_S1_PA_chymotrypsin"/>
</dbReference>
<proteinExistence type="inferred from homology"/>
<keyword evidence="2" id="KW-1015">Disulfide bond</keyword>
<dbReference type="GO" id="GO:0006508">
    <property type="term" value="P:proteolysis"/>
    <property type="evidence" value="ECO:0007669"/>
    <property type="project" value="UniProtKB-KW"/>
</dbReference>